<dbReference type="SUPFAM" id="SSF47413">
    <property type="entry name" value="lambda repressor-like DNA-binding domains"/>
    <property type="match status" value="1"/>
</dbReference>
<accession>A0ABT9PCR0</accession>
<dbReference type="PROSITE" id="PS50943">
    <property type="entry name" value="HTH_CROC1"/>
    <property type="match status" value="1"/>
</dbReference>
<evidence type="ECO:0000313" key="2">
    <source>
        <dbReference type="EMBL" id="MDP9830485.1"/>
    </source>
</evidence>
<keyword evidence="3" id="KW-1185">Reference proteome</keyword>
<dbReference type="InterPro" id="IPR001387">
    <property type="entry name" value="Cro/C1-type_HTH"/>
</dbReference>
<evidence type="ECO:0000313" key="3">
    <source>
        <dbReference type="Proteomes" id="UP001235712"/>
    </source>
</evidence>
<dbReference type="InterPro" id="IPR043917">
    <property type="entry name" value="DUF5753"/>
</dbReference>
<dbReference type="Proteomes" id="UP001235712">
    <property type="component" value="Unassembled WGS sequence"/>
</dbReference>
<dbReference type="Gene3D" id="1.10.260.40">
    <property type="entry name" value="lambda repressor-like DNA-binding domains"/>
    <property type="match status" value="1"/>
</dbReference>
<dbReference type="Pfam" id="PF19054">
    <property type="entry name" value="DUF5753"/>
    <property type="match status" value="1"/>
</dbReference>
<reference evidence="2 3" key="1">
    <citation type="submission" date="2023-07" db="EMBL/GenBank/DDBJ databases">
        <title>Sequencing the genomes of 1000 actinobacteria strains.</title>
        <authorList>
            <person name="Klenk H.-P."/>
        </authorList>
    </citation>
    <scope>NUCLEOTIDE SEQUENCE [LARGE SCALE GENOMIC DNA]</scope>
    <source>
        <strain evidence="2 3">DSM 44388</strain>
    </source>
</reference>
<gene>
    <name evidence="2" type="ORF">J2S57_006234</name>
</gene>
<sequence>MNPLVSKMELASTLRHARTAAGKTLEDAAAALEVSAATISRIETGMRIPRARDVRELCRFYGMRDESAIEAVAGLVAAARSAGWWEKYPDVVDEIYGSFIALESAATEILHFENMTIPAMLQTAEYQRSFLRDYAKLYRDEPILDDDLERLVEVRRRRQEILDADGPLNDYVVVLGERIVRFALGGPVVMRAQLEHLLTIADDPRVDLRVLAEADLMSVGPVGPYIVLGLPQEQVSDAVYVDLLHGQSLVDDDVVIARHRKIFWSLHEFALNRNESKALLREVAGELGK</sequence>
<dbReference type="InterPro" id="IPR010982">
    <property type="entry name" value="Lambda_DNA-bd_dom_sf"/>
</dbReference>
<name>A0ABT9PCR0_9ACTN</name>
<dbReference type="Pfam" id="PF13560">
    <property type="entry name" value="HTH_31"/>
    <property type="match status" value="1"/>
</dbReference>
<feature type="domain" description="HTH cro/C1-type" evidence="1">
    <location>
        <begin position="14"/>
        <end position="69"/>
    </location>
</feature>
<protein>
    <submittedName>
        <fullName evidence="2">Transcriptional regulator with XRE-family HTH domain</fullName>
    </submittedName>
</protein>
<comment type="caution">
    <text evidence="2">The sequence shown here is derived from an EMBL/GenBank/DDBJ whole genome shotgun (WGS) entry which is preliminary data.</text>
</comment>
<dbReference type="EMBL" id="JAUSQZ010000001">
    <property type="protein sequence ID" value="MDP9830485.1"/>
    <property type="molecule type" value="Genomic_DNA"/>
</dbReference>
<dbReference type="CDD" id="cd00093">
    <property type="entry name" value="HTH_XRE"/>
    <property type="match status" value="1"/>
</dbReference>
<dbReference type="RefSeq" id="WP_307249553.1">
    <property type="nucleotide sequence ID" value="NZ_JAUSQZ010000001.1"/>
</dbReference>
<proteinExistence type="predicted"/>
<dbReference type="SMART" id="SM00530">
    <property type="entry name" value="HTH_XRE"/>
    <property type="match status" value="1"/>
</dbReference>
<evidence type="ECO:0000259" key="1">
    <source>
        <dbReference type="PROSITE" id="PS50943"/>
    </source>
</evidence>
<organism evidence="2 3">
    <name type="scientific">Kineosporia succinea</name>
    <dbReference type="NCBI Taxonomy" id="84632"/>
    <lineage>
        <taxon>Bacteria</taxon>
        <taxon>Bacillati</taxon>
        <taxon>Actinomycetota</taxon>
        <taxon>Actinomycetes</taxon>
        <taxon>Kineosporiales</taxon>
        <taxon>Kineosporiaceae</taxon>
        <taxon>Kineosporia</taxon>
    </lineage>
</organism>